<feature type="transmembrane region" description="Helical" evidence="1">
    <location>
        <begin position="85"/>
        <end position="111"/>
    </location>
</feature>
<name>A0A7T8V7K1_9CRUS</name>
<accession>A0A7T8V7K1</accession>
<dbReference type="EMBL" id="MT672049">
    <property type="protein sequence ID" value="QQQ88942.1"/>
    <property type="molecule type" value="Genomic_DNA"/>
</dbReference>
<keyword evidence="1" id="KW-0812">Transmembrane</keyword>
<proteinExistence type="predicted"/>
<dbReference type="AlphaFoldDB" id="A0A7T8V7K1"/>
<gene>
    <name evidence="2" type="primary">nad6</name>
</gene>
<feature type="transmembrane region" description="Helical" evidence="1">
    <location>
        <begin position="51"/>
        <end position="73"/>
    </location>
</feature>
<evidence type="ECO:0000313" key="2">
    <source>
        <dbReference type="EMBL" id="QQQ88942.1"/>
    </source>
</evidence>
<keyword evidence="1" id="KW-0472">Membrane</keyword>
<keyword evidence="1" id="KW-1133">Transmembrane helix</keyword>
<reference evidence="2" key="1">
    <citation type="submission" date="2020-06" db="EMBL/GenBank/DDBJ databases">
        <title>Phylogenomics of the Hyalella amphipod species-flock in the Andean Altiplano.</title>
        <authorList>
            <person name="Zapelloni F."/>
            <person name="Jurado-Rivera J.A."/>
            <person name="Pons J."/>
            <person name="Jaume D."/>
            <person name="Juan C."/>
        </authorList>
    </citation>
    <scope>NUCLEOTIDE SEQUENCE</scope>
</reference>
<keyword evidence="2" id="KW-0496">Mitochondrion</keyword>
<evidence type="ECO:0000256" key="1">
    <source>
        <dbReference type="SAM" id="Phobius"/>
    </source>
</evidence>
<sequence>MLPATLSLCLTSVFLLSQMSSPLGMGVIVIIFSFFISLSMSLICATSWFSLLLFMLFLSGMMIIFMYVCSLASNEAHYYSFGAVYVVLALLMLSLIGPEISGTAAVSGLLSVEVKSSFLMYKIYSFSVYLFAVMLIVYLLITLIAVVKISAVSEGPVRTKK</sequence>
<feature type="transmembrane region" description="Helical" evidence="1">
    <location>
        <begin position="123"/>
        <end position="147"/>
    </location>
</feature>
<organism evidence="2">
    <name type="scientific">Hyalella cajasi</name>
    <dbReference type="NCBI Taxonomy" id="2759775"/>
    <lineage>
        <taxon>Eukaryota</taxon>
        <taxon>Metazoa</taxon>
        <taxon>Ecdysozoa</taxon>
        <taxon>Arthropoda</taxon>
        <taxon>Crustacea</taxon>
        <taxon>Multicrustacea</taxon>
        <taxon>Malacostraca</taxon>
        <taxon>Eumalacostraca</taxon>
        <taxon>Peracarida</taxon>
        <taxon>Amphipoda</taxon>
        <taxon>Senticaudata</taxon>
        <taxon>Talitrida</taxon>
        <taxon>Talitroidea</taxon>
        <taxon>Hyalellidae</taxon>
        <taxon>Hyalella</taxon>
    </lineage>
</organism>
<protein>
    <submittedName>
        <fullName evidence="2">NADH dehydrogenase subunit 6</fullName>
    </submittedName>
</protein>
<geneLocation type="mitochondrion" evidence="2"/>